<dbReference type="Gene3D" id="1.10.510.10">
    <property type="entry name" value="Transferase(Phosphotransferase) domain 1"/>
    <property type="match status" value="1"/>
</dbReference>
<organism evidence="4 5">
    <name type="scientific">Orchesella cincta</name>
    <name type="common">Springtail</name>
    <name type="synonym">Podura cincta</name>
    <dbReference type="NCBI Taxonomy" id="48709"/>
    <lineage>
        <taxon>Eukaryota</taxon>
        <taxon>Metazoa</taxon>
        <taxon>Ecdysozoa</taxon>
        <taxon>Arthropoda</taxon>
        <taxon>Hexapoda</taxon>
        <taxon>Collembola</taxon>
        <taxon>Entomobryomorpha</taxon>
        <taxon>Entomobryoidea</taxon>
        <taxon>Orchesellidae</taxon>
        <taxon>Orchesellinae</taxon>
        <taxon>Orchesella</taxon>
    </lineage>
</organism>
<evidence type="ECO:0000256" key="2">
    <source>
        <dbReference type="SAM" id="SignalP"/>
    </source>
</evidence>
<dbReference type="STRING" id="48709.A0A1D2MQ99"/>
<evidence type="ECO:0000313" key="4">
    <source>
        <dbReference type="EMBL" id="ODM95068.1"/>
    </source>
</evidence>
<dbReference type="InterPro" id="IPR011009">
    <property type="entry name" value="Kinase-like_dom_sf"/>
</dbReference>
<keyword evidence="4" id="KW-0418">Kinase</keyword>
<feature type="signal peptide" evidence="2">
    <location>
        <begin position="1"/>
        <end position="22"/>
    </location>
</feature>
<dbReference type="InterPro" id="IPR000719">
    <property type="entry name" value="Prot_kinase_dom"/>
</dbReference>
<dbReference type="EMBL" id="LJIJ01000716">
    <property type="protein sequence ID" value="ODM95068.1"/>
    <property type="molecule type" value="Genomic_DNA"/>
</dbReference>
<dbReference type="OrthoDB" id="6375767at2759"/>
<keyword evidence="5" id="KW-1185">Reference proteome</keyword>
<dbReference type="SUPFAM" id="SSF56112">
    <property type="entry name" value="Protein kinase-like (PK-like)"/>
    <property type="match status" value="1"/>
</dbReference>
<dbReference type="Pfam" id="PF03109">
    <property type="entry name" value="ABC1"/>
    <property type="match status" value="1"/>
</dbReference>
<dbReference type="PANTHER" id="PTHR43173">
    <property type="entry name" value="ABC1 FAMILY PROTEIN"/>
    <property type="match status" value="1"/>
</dbReference>
<dbReference type="GO" id="GO:0004672">
    <property type="term" value="F:protein kinase activity"/>
    <property type="evidence" value="ECO:0007669"/>
    <property type="project" value="InterPro"/>
</dbReference>
<accession>A0A1D2MQ99</accession>
<dbReference type="InterPro" id="IPR004147">
    <property type="entry name" value="ABC1_dom"/>
</dbReference>
<dbReference type="InterPro" id="IPR045307">
    <property type="entry name" value="ADCK1_dom"/>
</dbReference>
<dbReference type="PANTHER" id="PTHR43173:SF19">
    <property type="entry name" value="AARF DOMAIN-CONTAINING PROTEIN KINASE 1"/>
    <property type="match status" value="1"/>
</dbReference>
<keyword evidence="4" id="KW-0808">Transferase</keyword>
<dbReference type="GO" id="GO:0055088">
    <property type="term" value="P:lipid homeostasis"/>
    <property type="evidence" value="ECO:0007669"/>
    <property type="project" value="TreeGrafter"/>
</dbReference>
<gene>
    <name evidence="4" type="ORF">Ocin01_11613</name>
</gene>
<dbReference type="SMART" id="SM00220">
    <property type="entry name" value="S_TKc"/>
    <property type="match status" value="1"/>
</dbReference>
<comment type="caution">
    <text evidence="4">The sequence shown here is derived from an EMBL/GenBank/DDBJ whole genome shotgun (WGS) entry which is preliminary data.</text>
</comment>
<evidence type="ECO:0000259" key="3">
    <source>
        <dbReference type="SMART" id="SM00220"/>
    </source>
</evidence>
<dbReference type="GO" id="GO:0005743">
    <property type="term" value="C:mitochondrial inner membrane"/>
    <property type="evidence" value="ECO:0007669"/>
    <property type="project" value="TreeGrafter"/>
</dbReference>
<reference evidence="4 5" key="1">
    <citation type="journal article" date="2016" name="Genome Biol. Evol.">
        <title>Gene Family Evolution Reflects Adaptation to Soil Environmental Stressors in the Genome of the Collembolan Orchesella cincta.</title>
        <authorList>
            <person name="Faddeeva-Vakhrusheva A."/>
            <person name="Derks M.F."/>
            <person name="Anvar S.Y."/>
            <person name="Agamennone V."/>
            <person name="Suring W."/>
            <person name="Smit S."/>
            <person name="van Straalen N.M."/>
            <person name="Roelofs D."/>
        </authorList>
    </citation>
    <scope>NUCLEOTIDE SEQUENCE [LARGE SCALE GENOMIC DNA]</scope>
    <source>
        <tissue evidence="4">Mixed pool</tissue>
    </source>
</reference>
<comment type="similarity">
    <text evidence="1">Belongs to the protein kinase superfamily. ADCK protein kinase family.</text>
</comment>
<protein>
    <submittedName>
        <fullName evidence="4">Putative aarF domain-containing protein kinase 1</fullName>
    </submittedName>
</protein>
<sequence length="515" mass="59021">MRIKPRWLILGASAAAVTYSLADNKWNVNAIGIVRFGRAAYTAAAISADYKFRVYGRQMPDDPEEVKYLWSSAHRRSAERLLDLAKANKGVFIKVGQHLGALDYLLPPEYIETLRVLHSHAPSSPLQDVLQVIKEDLQNDTDKIFKKFDPEPLGAASLAQVYKAELKTGEIVAVKVQHRDVLPHSTVDIKTMEVLTQIAAWIFPDFKLLWLAEETKRNLPNELNFIHEGQNADRVRSLTADCDWLMVPKIYWEFSAKRVLTMEFCEGGQINDLKYLDEHNINTKEVCEKLGLLYADMIFNHGFVHCDPHPGNIIIRKRPRDNEVELCLLDHGLYTTLSDEFRYSYSQLWLSIINSDVDGIKKHSIDLGVGEMYGLFACMVTGRSWESIASKDGITKVKLTKDEENAIRKNVGSYLPQISDILARVPKPMILIFKTNDLIRGVEAALKNQKSMYSFMTMSKFCTRAVYKERRKKCDTYYCYFKYKLIETMTLAKISLFQLFLWLRTVIDPVLSIVL</sequence>
<dbReference type="CDD" id="cd13969">
    <property type="entry name" value="ADCK1-like"/>
    <property type="match status" value="1"/>
</dbReference>
<dbReference type="InterPro" id="IPR051130">
    <property type="entry name" value="Mito_struct-func_regulator"/>
</dbReference>
<dbReference type="OMA" id="RCNPEDI"/>
<dbReference type="GO" id="GO:0007005">
    <property type="term" value="P:mitochondrion organization"/>
    <property type="evidence" value="ECO:0007669"/>
    <property type="project" value="TreeGrafter"/>
</dbReference>
<proteinExistence type="inferred from homology"/>
<name>A0A1D2MQ99_ORCCI</name>
<evidence type="ECO:0000256" key="1">
    <source>
        <dbReference type="ARBA" id="ARBA00009670"/>
    </source>
</evidence>
<keyword evidence="2" id="KW-0732">Signal</keyword>
<feature type="chain" id="PRO_5008904381" evidence="2">
    <location>
        <begin position="23"/>
        <end position="515"/>
    </location>
</feature>
<dbReference type="GO" id="GO:0005524">
    <property type="term" value="F:ATP binding"/>
    <property type="evidence" value="ECO:0007669"/>
    <property type="project" value="InterPro"/>
</dbReference>
<evidence type="ECO:0000313" key="5">
    <source>
        <dbReference type="Proteomes" id="UP000094527"/>
    </source>
</evidence>
<dbReference type="Proteomes" id="UP000094527">
    <property type="component" value="Unassembled WGS sequence"/>
</dbReference>
<feature type="domain" description="Protein kinase" evidence="3">
    <location>
        <begin position="147"/>
        <end position="478"/>
    </location>
</feature>
<dbReference type="AlphaFoldDB" id="A0A1D2MQ99"/>